<evidence type="ECO:0000313" key="2">
    <source>
        <dbReference type="Proteomes" id="UP000001554"/>
    </source>
</evidence>
<feature type="compositionally biased region" description="Polar residues" evidence="1">
    <location>
        <begin position="222"/>
        <end position="237"/>
    </location>
</feature>
<feature type="compositionally biased region" description="Basic residues" evidence="1">
    <location>
        <begin position="261"/>
        <end position="277"/>
    </location>
</feature>
<protein>
    <submittedName>
        <fullName evidence="3">Uncharacterized protein LOC118419848</fullName>
    </submittedName>
</protein>
<accession>A0A9J7LH70</accession>
<dbReference type="AlphaFoldDB" id="A0A9J7LH70"/>
<feature type="region of interest" description="Disordered" evidence="1">
    <location>
        <begin position="190"/>
        <end position="375"/>
    </location>
</feature>
<evidence type="ECO:0000313" key="3">
    <source>
        <dbReference type="RefSeq" id="XP_035682392.1"/>
    </source>
</evidence>
<feature type="compositionally biased region" description="Polar residues" evidence="1">
    <location>
        <begin position="53"/>
        <end position="92"/>
    </location>
</feature>
<feature type="compositionally biased region" description="Basic and acidic residues" evidence="1">
    <location>
        <begin position="304"/>
        <end position="315"/>
    </location>
</feature>
<feature type="region of interest" description="Disordered" evidence="1">
    <location>
        <begin position="10"/>
        <end position="112"/>
    </location>
</feature>
<evidence type="ECO:0000256" key="1">
    <source>
        <dbReference type="SAM" id="MobiDB-lite"/>
    </source>
</evidence>
<dbReference type="RefSeq" id="XP_035682392.1">
    <property type="nucleotide sequence ID" value="XM_035826499.1"/>
</dbReference>
<feature type="compositionally biased region" description="Polar residues" evidence="1">
    <location>
        <begin position="279"/>
        <end position="291"/>
    </location>
</feature>
<keyword evidence="2" id="KW-1185">Reference proteome</keyword>
<proteinExistence type="predicted"/>
<sequence length="375" mass="40663">MVQEVERIVYSRQAFSPGPSNACRVWASPNPGNRAAPHTPASRTFTPARAHSTPHSSVSTPRSLHSNSPVANPQVTPYSGNTSHSSVQSSGKGKSRSLLDRVPSPPPLTTLVSPIPHRVKRAFKRPGLVPLNNGRGSPAFVPPVKRAVPVSDTECNNDNTEQEKAVSVDLGLENLTEISDAEMASICTQNTPDKREEDGNTPESTVKAQAQLDGEQREDFISDTQLLTAFTSENGPGTDTKRNVQSPELKDKVSPKPSKPLQRRRSSGFHRRGRGKRGATNQGTRTTTVHSTDVEMPELQTTQEDYKDTTDRSAILEEEGSVTPSTIDTVVIEDGTEKKAEVAQNSAGSSQESTNSQTVATRTRSSLRLAKKRKR</sequence>
<name>A0A9J7LH70_BRAFL</name>
<gene>
    <name evidence="3" type="primary">LOC118419848</name>
</gene>
<reference evidence="2" key="1">
    <citation type="journal article" date="2020" name="Nat. Ecol. Evol.">
        <title>Deeply conserved synteny resolves early events in vertebrate evolution.</title>
        <authorList>
            <person name="Simakov O."/>
            <person name="Marletaz F."/>
            <person name="Yue J.X."/>
            <person name="O'Connell B."/>
            <person name="Jenkins J."/>
            <person name="Brandt A."/>
            <person name="Calef R."/>
            <person name="Tung C.H."/>
            <person name="Huang T.K."/>
            <person name="Schmutz J."/>
            <person name="Satoh N."/>
            <person name="Yu J.K."/>
            <person name="Putnam N.H."/>
            <person name="Green R.E."/>
            <person name="Rokhsar D.S."/>
        </authorList>
    </citation>
    <scope>NUCLEOTIDE SEQUENCE [LARGE SCALE GENOMIC DNA]</scope>
    <source>
        <strain evidence="2">S238N-H82</strain>
    </source>
</reference>
<dbReference type="KEGG" id="bfo:118419848"/>
<feature type="compositionally biased region" description="Polar residues" evidence="1">
    <location>
        <begin position="343"/>
        <end position="361"/>
    </location>
</feature>
<organism evidence="2 3">
    <name type="scientific">Branchiostoma floridae</name>
    <name type="common">Florida lancelet</name>
    <name type="synonym">Amphioxus</name>
    <dbReference type="NCBI Taxonomy" id="7739"/>
    <lineage>
        <taxon>Eukaryota</taxon>
        <taxon>Metazoa</taxon>
        <taxon>Chordata</taxon>
        <taxon>Cephalochordata</taxon>
        <taxon>Leptocardii</taxon>
        <taxon>Amphioxiformes</taxon>
        <taxon>Branchiostomatidae</taxon>
        <taxon>Branchiostoma</taxon>
    </lineage>
</organism>
<dbReference type="Proteomes" id="UP000001554">
    <property type="component" value="Chromosome 7"/>
</dbReference>
<reference evidence="3" key="2">
    <citation type="submission" date="2025-08" db="UniProtKB">
        <authorList>
            <consortium name="RefSeq"/>
        </authorList>
    </citation>
    <scope>IDENTIFICATION</scope>
    <source>
        <strain evidence="3">S238N-H82</strain>
        <tissue evidence="3">Testes</tissue>
    </source>
</reference>
<dbReference type="GeneID" id="118419848"/>